<evidence type="ECO:0000259" key="1">
    <source>
        <dbReference type="PROSITE" id="PS50042"/>
    </source>
</evidence>
<dbReference type="Gene3D" id="2.60.120.10">
    <property type="entry name" value="Jelly Rolls"/>
    <property type="match status" value="1"/>
</dbReference>
<dbReference type="CDD" id="cd00038">
    <property type="entry name" value="CAP_ED"/>
    <property type="match status" value="1"/>
</dbReference>
<dbReference type="AlphaFoldDB" id="A0A512RJD9"/>
<proteinExistence type="predicted"/>
<gene>
    <name evidence="2" type="ORF">CCY01nite_20730</name>
</gene>
<dbReference type="Proteomes" id="UP000321436">
    <property type="component" value="Unassembled WGS sequence"/>
</dbReference>
<dbReference type="EMBL" id="BKAU01000001">
    <property type="protein sequence ID" value="GEP95813.1"/>
    <property type="molecule type" value="Genomic_DNA"/>
</dbReference>
<dbReference type="PROSITE" id="PS50042">
    <property type="entry name" value="CNMP_BINDING_3"/>
    <property type="match status" value="1"/>
</dbReference>
<sequence length="194" mass="22352">MQLLLDAIRQIPGVNPEDVQFLLGKAARRTLTAGEIYIREGSSSRKLAFIEQGIIRTSTVKQNGDEVTMLLRWEGQFVASHDAIIRERPAEFSYSALEPVSILEMDYGELEKIMNEHPRYEPLRTFFLMKMLSESLERVETFVLYSPEERYRKLVEEKPDIVNRVPGKFIASMLGITPVSLSRIRKRIVARAKH</sequence>
<dbReference type="InterPro" id="IPR018490">
    <property type="entry name" value="cNMP-bd_dom_sf"/>
</dbReference>
<dbReference type="InterPro" id="IPR014710">
    <property type="entry name" value="RmlC-like_jellyroll"/>
</dbReference>
<accession>A0A512RJD9</accession>
<reference evidence="2 3" key="1">
    <citation type="submission" date="2019-07" db="EMBL/GenBank/DDBJ databases">
        <title>Whole genome shotgun sequence of Chitinophaga cymbidii NBRC 109752.</title>
        <authorList>
            <person name="Hosoyama A."/>
            <person name="Uohara A."/>
            <person name="Ohji S."/>
            <person name="Ichikawa N."/>
        </authorList>
    </citation>
    <scope>NUCLEOTIDE SEQUENCE [LARGE SCALE GENOMIC DNA]</scope>
    <source>
        <strain evidence="2 3">NBRC 109752</strain>
    </source>
</reference>
<dbReference type="RefSeq" id="WP_186830997.1">
    <property type="nucleotide sequence ID" value="NZ_BKAU01000001.1"/>
</dbReference>
<evidence type="ECO:0000313" key="2">
    <source>
        <dbReference type="EMBL" id="GEP95813.1"/>
    </source>
</evidence>
<dbReference type="SUPFAM" id="SSF51206">
    <property type="entry name" value="cAMP-binding domain-like"/>
    <property type="match status" value="1"/>
</dbReference>
<dbReference type="InterPro" id="IPR000595">
    <property type="entry name" value="cNMP-bd_dom"/>
</dbReference>
<organism evidence="2 3">
    <name type="scientific">Chitinophaga cymbidii</name>
    <dbReference type="NCBI Taxonomy" id="1096750"/>
    <lineage>
        <taxon>Bacteria</taxon>
        <taxon>Pseudomonadati</taxon>
        <taxon>Bacteroidota</taxon>
        <taxon>Chitinophagia</taxon>
        <taxon>Chitinophagales</taxon>
        <taxon>Chitinophagaceae</taxon>
        <taxon>Chitinophaga</taxon>
    </lineage>
</organism>
<dbReference type="Pfam" id="PF00027">
    <property type="entry name" value="cNMP_binding"/>
    <property type="match status" value="1"/>
</dbReference>
<comment type="caution">
    <text evidence="2">The sequence shown here is derived from an EMBL/GenBank/DDBJ whole genome shotgun (WGS) entry which is preliminary data.</text>
</comment>
<feature type="domain" description="Cyclic nucleotide-binding" evidence="1">
    <location>
        <begin position="10"/>
        <end position="114"/>
    </location>
</feature>
<evidence type="ECO:0000313" key="3">
    <source>
        <dbReference type="Proteomes" id="UP000321436"/>
    </source>
</evidence>
<keyword evidence="3" id="KW-1185">Reference proteome</keyword>
<name>A0A512RJD9_9BACT</name>
<protein>
    <submittedName>
        <fullName evidence="2">cAMP-binding protein</fullName>
    </submittedName>
</protein>